<name>A0A327ZDF8_9ACTN</name>
<dbReference type="InterPro" id="IPR012338">
    <property type="entry name" value="Beta-lactam/transpept-like"/>
</dbReference>
<evidence type="ECO:0000259" key="1">
    <source>
        <dbReference type="Pfam" id="PF00144"/>
    </source>
</evidence>
<keyword evidence="2" id="KW-0378">Hydrolase</keyword>
<protein>
    <submittedName>
        <fullName evidence="2">D-alanyl-D-alanine carboxypeptidase</fullName>
    </submittedName>
</protein>
<gene>
    <name evidence="2" type="ORF">B0I29_115289</name>
</gene>
<dbReference type="Gene3D" id="3.40.710.10">
    <property type="entry name" value="DD-peptidase/beta-lactamase superfamily"/>
    <property type="match status" value="1"/>
</dbReference>
<organism evidence="2 3">
    <name type="scientific">Actinoplanes lutulentus</name>
    <dbReference type="NCBI Taxonomy" id="1287878"/>
    <lineage>
        <taxon>Bacteria</taxon>
        <taxon>Bacillati</taxon>
        <taxon>Actinomycetota</taxon>
        <taxon>Actinomycetes</taxon>
        <taxon>Micromonosporales</taxon>
        <taxon>Micromonosporaceae</taxon>
        <taxon>Actinoplanes</taxon>
    </lineage>
</organism>
<dbReference type="EMBL" id="QLMJ01000015">
    <property type="protein sequence ID" value="RAK31482.1"/>
    <property type="molecule type" value="Genomic_DNA"/>
</dbReference>
<dbReference type="GO" id="GO:0004180">
    <property type="term" value="F:carboxypeptidase activity"/>
    <property type="evidence" value="ECO:0007669"/>
    <property type="project" value="UniProtKB-KW"/>
</dbReference>
<proteinExistence type="predicted"/>
<dbReference type="Pfam" id="PF00144">
    <property type="entry name" value="Beta-lactamase"/>
    <property type="match status" value="1"/>
</dbReference>
<keyword evidence="2" id="KW-0121">Carboxypeptidase</keyword>
<sequence>MRLAGATGFITATGNFSQRKIKTGALQAALDDITAGSAVGALARVRGTEATSGVTMLGSDQAVHPDSRFRAGSITKPFIATVVLQLVGEGRLALDDVVRNRLPGLLPDGITVRHLLQHTSGLPNYTNSPAFGAVFSGPADLVRLRYRTWTPRELLGFVDGMPLRFEPGTDWWYANTNYVLLGLLIERVTGSAYATEIRRRILRPLGLRGTELPGTDPHLRGPHPHGYVPAPAPAPGPVDITVFNPSLAGAAGEIISTTADLNTFFRALVTGRLLRPAEQRELLTFRRGTPDYDYGLGLMTKLLPSGVRVWGHSGDFLDAYWTESWTTGDRSLTVATTPWSGPHPKIRIRSLLPSVFE</sequence>
<dbReference type="SUPFAM" id="SSF56601">
    <property type="entry name" value="beta-lactamase/transpeptidase-like"/>
    <property type="match status" value="1"/>
</dbReference>
<dbReference type="PANTHER" id="PTHR46825:SF7">
    <property type="entry name" value="D-ALANYL-D-ALANINE CARBOXYPEPTIDASE"/>
    <property type="match status" value="1"/>
</dbReference>
<keyword evidence="2" id="KW-0645">Protease</keyword>
<dbReference type="AlphaFoldDB" id="A0A327ZDF8"/>
<dbReference type="Proteomes" id="UP000249341">
    <property type="component" value="Unassembled WGS sequence"/>
</dbReference>
<dbReference type="PANTHER" id="PTHR46825">
    <property type="entry name" value="D-ALANYL-D-ALANINE-CARBOXYPEPTIDASE/ENDOPEPTIDASE AMPH"/>
    <property type="match status" value="1"/>
</dbReference>
<feature type="domain" description="Beta-lactamase-related" evidence="1">
    <location>
        <begin position="36"/>
        <end position="334"/>
    </location>
</feature>
<dbReference type="InterPro" id="IPR001466">
    <property type="entry name" value="Beta-lactam-related"/>
</dbReference>
<evidence type="ECO:0000313" key="3">
    <source>
        <dbReference type="Proteomes" id="UP000249341"/>
    </source>
</evidence>
<evidence type="ECO:0000313" key="2">
    <source>
        <dbReference type="EMBL" id="RAK31482.1"/>
    </source>
</evidence>
<dbReference type="InterPro" id="IPR050491">
    <property type="entry name" value="AmpC-like"/>
</dbReference>
<keyword evidence="3" id="KW-1185">Reference proteome</keyword>
<reference evidence="2 3" key="1">
    <citation type="submission" date="2018-06" db="EMBL/GenBank/DDBJ databases">
        <title>Genomic Encyclopedia of Type Strains, Phase III (KMG-III): the genomes of soil and plant-associated and newly described type strains.</title>
        <authorList>
            <person name="Whitman W."/>
        </authorList>
    </citation>
    <scope>NUCLEOTIDE SEQUENCE [LARGE SCALE GENOMIC DNA]</scope>
    <source>
        <strain evidence="2 3">CGMCC 4.7090</strain>
    </source>
</reference>
<accession>A0A327ZDF8</accession>
<comment type="caution">
    <text evidence="2">The sequence shown here is derived from an EMBL/GenBank/DDBJ whole genome shotgun (WGS) entry which is preliminary data.</text>
</comment>